<evidence type="ECO:0000313" key="1">
    <source>
        <dbReference type="EMBL" id="KAJ4444581.1"/>
    </source>
</evidence>
<dbReference type="Proteomes" id="UP001148838">
    <property type="component" value="Unassembled WGS sequence"/>
</dbReference>
<comment type="caution">
    <text evidence="1">The sequence shown here is derived from an EMBL/GenBank/DDBJ whole genome shotgun (WGS) entry which is preliminary data.</text>
</comment>
<name>A0ABQ8TDD7_PERAM</name>
<keyword evidence="2" id="KW-1185">Reference proteome</keyword>
<dbReference type="EMBL" id="JAJSOF020000011">
    <property type="protein sequence ID" value="KAJ4444581.1"/>
    <property type="molecule type" value="Genomic_DNA"/>
</dbReference>
<accession>A0ABQ8TDD7</accession>
<reference evidence="1 2" key="1">
    <citation type="journal article" date="2022" name="Allergy">
        <title>Genome assembly and annotation of Periplaneta americana reveal a comprehensive cockroach allergen profile.</title>
        <authorList>
            <person name="Wang L."/>
            <person name="Xiong Q."/>
            <person name="Saelim N."/>
            <person name="Wang L."/>
            <person name="Nong W."/>
            <person name="Wan A.T."/>
            <person name="Shi M."/>
            <person name="Liu X."/>
            <person name="Cao Q."/>
            <person name="Hui J.H.L."/>
            <person name="Sookrung N."/>
            <person name="Leung T.F."/>
            <person name="Tungtrongchitr A."/>
            <person name="Tsui S.K.W."/>
        </authorList>
    </citation>
    <scope>NUCLEOTIDE SEQUENCE [LARGE SCALE GENOMIC DNA]</scope>
    <source>
        <strain evidence="1">PWHHKU_190912</strain>
    </source>
</reference>
<organism evidence="1 2">
    <name type="scientific">Periplaneta americana</name>
    <name type="common">American cockroach</name>
    <name type="synonym">Blatta americana</name>
    <dbReference type="NCBI Taxonomy" id="6978"/>
    <lineage>
        <taxon>Eukaryota</taxon>
        <taxon>Metazoa</taxon>
        <taxon>Ecdysozoa</taxon>
        <taxon>Arthropoda</taxon>
        <taxon>Hexapoda</taxon>
        <taxon>Insecta</taxon>
        <taxon>Pterygota</taxon>
        <taxon>Neoptera</taxon>
        <taxon>Polyneoptera</taxon>
        <taxon>Dictyoptera</taxon>
        <taxon>Blattodea</taxon>
        <taxon>Blattoidea</taxon>
        <taxon>Blattidae</taxon>
        <taxon>Blattinae</taxon>
        <taxon>Periplaneta</taxon>
    </lineage>
</organism>
<protein>
    <submittedName>
        <fullName evidence="1">Uncharacterized protein</fullName>
    </submittedName>
</protein>
<sequence>MKRCNAMFLNTGPLLWRSDHEKRANQLNQCSSVQILVHVGSMAGNRKCVLMLKQKLQILERFKKVRTELVLYLSEPRIELVKTPILISKICILNSECVPGSVGNKVRNKLKQVLQRNVGLKYLHTASDILAGRNTDL</sequence>
<evidence type="ECO:0000313" key="2">
    <source>
        <dbReference type="Proteomes" id="UP001148838"/>
    </source>
</evidence>
<gene>
    <name evidence="1" type="ORF">ANN_06377</name>
</gene>
<proteinExistence type="predicted"/>